<sequence length="511" mass="54358">MSEQGRAGGTFFPDLMASIVVFCVALPLCMGIAIASGVPPGLGLITGIIGGIVVGALAGQPLQVGGPAAGLTVLIWDIVQRHGLEMLGVVVLAAGLIQAAAAMLRLAPWFRAVSPAVIQGMLSGIGVLIFASQFHVLMNKEPQGSGIINLISIPEAVHTGIFPMDATALAAMLGLVTLLTLIAWNKLRPKWLRAIPGPLVGVIVASVIAAIVGLDVHYVEVPKNLIHNMNIPAPGDFARLTEPLVFGDAMAVALVASAETLLCSAAVDRMQNRIRTKYNQELLAQGIGNTLAGVVGALPMTGVIVRSTVNIEAGARTRLSPILHGVWLLGLVVALPQVLELIPRSALAAILIYTGYRLLNISALRRMWNLDRVEFGICIVTLSVIVLTDLLTGIITGVVLSFIKLVRTLSYLEIDVTLTGERRYEVDLHGAATFVRLPELAETIERLPNDAEIHLHVGGLVHVDRACLEWLQNHESSHASRGGKLVVDWNEFARRNGGKPLWAIIGRGKLP</sequence>
<evidence type="ECO:0000259" key="6">
    <source>
        <dbReference type="Pfam" id="PF00916"/>
    </source>
</evidence>
<keyword evidence="4 5" id="KW-0472">Membrane</keyword>
<dbReference type="AlphaFoldDB" id="A4BLR0"/>
<gene>
    <name evidence="7" type="ORF">NB231_15548</name>
</gene>
<dbReference type="HOGENOM" id="CLU_003182_11_2_6"/>
<comment type="caution">
    <text evidence="7">The sequence shown here is derived from an EMBL/GenBank/DDBJ whole genome shotgun (WGS) entry which is preliminary data.</text>
</comment>
<dbReference type="RefSeq" id="WP_005004320.1">
    <property type="nucleotide sequence ID" value="NZ_CH672427.1"/>
</dbReference>
<feature type="transmembrane region" description="Helical" evidence="5">
    <location>
        <begin position="375"/>
        <end position="403"/>
    </location>
</feature>
<feature type="transmembrane region" description="Helical" evidence="5">
    <location>
        <begin position="82"/>
        <end position="104"/>
    </location>
</feature>
<dbReference type="OrthoDB" id="9769739at2"/>
<dbReference type="InterPro" id="IPR011547">
    <property type="entry name" value="SLC26A/SulP_dom"/>
</dbReference>
<dbReference type="PANTHER" id="PTHR11814">
    <property type="entry name" value="SULFATE TRANSPORTER"/>
    <property type="match status" value="1"/>
</dbReference>
<protein>
    <submittedName>
        <fullName evidence="7">Sulfate transporter</fullName>
    </submittedName>
</protein>
<feature type="transmembrane region" description="Helical" evidence="5">
    <location>
        <begin position="322"/>
        <end position="339"/>
    </location>
</feature>
<evidence type="ECO:0000313" key="8">
    <source>
        <dbReference type="Proteomes" id="UP000003374"/>
    </source>
</evidence>
<keyword evidence="2 5" id="KW-0812">Transmembrane</keyword>
<organism evidence="7 8">
    <name type="scientific">Nitrococcus mobilis Nb-231</name>
    <dbReference type="NCBI Taxonomy" id="314278"/>
    <lineage>
        <taxon>Bacteria</taxon>
        <taxon>Pseudomonadati</taxon>
        <taxon>Pseudomonadota</taxon>
        <taxon>Gammaproteobacteria</taxon>
        <taxon>Chromatiales</taxon>
        <taxon>Ectothiorhodospiraceae</taxon>
        <taxon>Nitrococcus</taxon>
    </lineage>
</organism>
<dbReference type="Pfam" id="PF00916">
    <property type="entry name" value="Sulfate_transp"/>
    <property type="match status" value="1"/>
</dbReference>
<feature type="transmembrane region" description="Helical" evidence="5">
    <location>
        <begin position="168"/>
        <end position="187"/>
    </location>
</feature>
<feature type="transmembrane region" description="Helical" evidence="5">
    <location>
        <begin position="42"/>
        <end position="62"/>
    </location>
</feature>
<reference evidence="7 8" key="1">
    <citation type="submission" date="2006-02" db="EMBL/GenBank/DDBJ databases">
        <authorList>
            <person name="Waterbury J."/>
            <person name="Ferriera S."/>
            <person name="Johnson J."/>
            <person name="Kravitz S."/>
            <person name="Halpern A."/>
            <person name="Remington K."/>
            <person name="Beeson K."/>
            <person name="Tran B."/>
            <person name="Rogers Y.-H."/>
            <person name="Friedman R."/>
            <person name="Venter J.C."/>
        </authorList>
    </citation>
    <scope>NUCLEOTIDE SEQUENCE [LARGE SCALE GENOMIC DNA]</scope>
    <source>
        <strain evidence="7 8">Nb-231</strain>
    </source>
</reference>
<feature type="transmembrane region" description="Helical" evidence="5">
    <location>
        <begin position="116"/>
        <end position="136"/>
    </location>
</feature>
<evidence type="ECO:0000256" key="4">
    <source>
        <dbReference type="ARBA" id="ARBA00023136"/>
    </source>
</evidence>
<feature type="domain" description="SLC26A/SulP transporter" evidence="6">
    <location>
        <begin position="11"/>
        <end position="381"/>
    </location>
</feature>
<dbReference type="GO" id="GO:0016020">
    <property type="term" value="C:membrane"/>
    <property type="evidence" value="ECO:0007669"/>
    <property type="project" value="UniProtKB-SubCell"/>
</dbReference>
<proteinExistence type="predicted"/>
<dbReference type="GO" id="GO:0055085">
    <property type="term" value="P:transmembrane transport"/>
    <property type="evidence" value="ECO:0007669"/>
    <property type="project" value="InterPro"/>
</dbReference>
<evidence type="ECO:0000256" key="1">
    <source>
        <dbReference type="ARBA" id="ARBA00004141"/>
    </source>
</evidence>
<name>A4BLR0_9GAMM</name>
<keyword evidence="3 5" id="KW-1133">Transmembrane helix</keyword>
<dbReference type="Proteomes" id="UP000003374">
    <property type="component" value="Unassembled WGS sequence"/>
</dbReference>
<evidence type="ECO:0000256" key="5">
    <source>
        <dbReference type="SAM" id="Phobius"/>
    </source>
</evidence>
<feature type="transmembrane region" description="Helical" evidence="5">
    <location>
        <begin position="244"/>
        <end position="267"/>
    </location>
</feature>
<keyword evidence="8" id="KW-1185">Reference proteome</keyword>
<dbReference type="STRING" id="314278.NB231_15548"/>
<feature type="transmembrane region" description="Helical" evidence="5">
    <location>
        <begin position="199"/>
        <end position="219"/>
    </location>
</feature>
<comment type="subcellular location">
    <subcellularLocation>
        <location evidence="1">Membrane</location>
        <topology evidence="1">Multi-pass membrane protein</topology>
    </subcellularLocation>
</comment>
<evidence type="ECO:0000256" key="2">
    <source>
        <dbReference type="ARBA" id="ARBA00022692"/>
    </source>
</evidence>
<feature type="transmembrane region" description="Helical" evidence="5">
    <location>
        <begin position="15"/>
        <end position="35"/>
    </location>
</feature>
<dbReference type="EMBL" id="AAOF01000001">
    <property type="protein sequence ID" value="EAR23248.1"/>
    <property type="molecule type" value="Genomic_DNA"/>
</dbReference>
<evidence type="ECO:0000313" key="7">
    <source>
        <dbReference type="EMBL" id="EAR23248.1"/>
    </source>
</evidence>
<dbReference type="InterPro" id="IPR001902">
    <property type="entry name" value="SLC26A/SulP_fam"/>
</dbReference>
<evidence type="ECO:0000256" key="3">
    <source>
        <dbReference type="ARBA" id="ARBA00022989"/>
    </source>
</evidence>
<dbReference type="eggNOG" id="COG0659">
    <property type="taxonomic scope" value="Bacteria"/>
</dbReference>
<accession>A4BLR0</accession>